<dbReference type="FunFam" id="3.30.1490.10:FF:000001">
    <property type="entry name" value="30S ribosomal protein S8"/>
    <property type="match status" value="1"/>
</dbReference>
<evidence type="ECO:0000256" key="1">
    <source>
        <dbReference type="ARBA" id="ARBA00006471"/>
    </source>
</evidence>
<dbReference type="EMBL" id="KJ938300">
    <property type="protein sequence ID" value="AIE46180.1"/>
    <property type="molecule type" value="Genomic_DNA"/>
</dbReference>
<reference evidence="6" key="2">
    <citation type="submission" date="2018-01" db="EMBL/GenBank/DDBJ databases">
        <title>Mitochondrial genome of the golden tide-forming alga Sargassum horneri.</title>
        <authorList>
            <person name="Liu F."/>
        </authorList>
    </citation>
    <scope>NUCLEOTIDE SEQUENCE</scope>
    <source>
        <strain evidence="7">NJ-1S</strain>
        <strain evidence="6">NJ-2S</strain>
        <strain evidence="8">NJ-3</strain>
    </source>
</reference>
<dbReference type="InterPro" id="IPR035987">
    <property type="entry name" value="Ribosomal_uS8_sf"/>
</dbReference>
<keyword evidence="3 4" id="KW-0687">Ribonucleoprotein</keyword>
<evidence type="ECO:0000313" key="6">
    <source>
        <dbReference type="EMBL" id="AYK28708.1"/>
    </source>
</evidence>
<name>A0A068LIS9_9PHAE</name>
<keyword evidence="5" id="KW-0496">Mitochondrion</keyword>
<dbReference type="GeneID" id="19940532"/>
<dbReference type="EMBL" id="MG762006">
    <property type="protein sequence ID" value="AYK28708.1"/>
    <property type="molecule type" value="Genomic_DNA"/>
</dbReference>
<dbReference type="InterPro" id="IPR047863">
    <property type="entry name" value="Ribosomal_uS8_CS"/>
</dbReference>
<dbReference type="InterPro" id="IPR000630">
    <property type="entry name" value="Ribosomal_uS8"/>
</dbReference>
<gene>
    <name evidence="5" type="primary">rps8</name>
    <name evidence="5" type="ORF">SarhoMp02</name>
</gene>
<evidence type="ECO:0000313" key="8">
    <source>
        <dbReference type="EMBL" id="QKJ82042.1"/>
    </source>
</evidence>
<comment type="similarity">
    <text evidence="1 4">Belongs to the universal ribosomal protein uS8 family.</text>
</comment>
<dbReference type="Pfam" id="PF00410">
    <property type="entry name" value="Ribosomal_S8"/>
    <property type="match status" value="1"/>
</dbReference>
<dbReference type="GO" id="GO:0005737">
    <property type="term" value="C:cytoplasm"/>
    <property type="evidence" value="ECO:0007669"/>
    <property type="project" value="UniProtKB-ARBA"/>
</dbReference>
<dbReference type="PROSITE" id="PS00053">
    <property type="entry name" value="RIBOSOMAL_S8"/>
    <property type="match status" value="1"/>
</dbReference>
<evidence type="ECO:0000256" key="4">
    <source>
        <dbReference type="RuleBase" id="RU003660"/>
    </source>
</evidence>
<dbReference type="EMBL" id="MG762007">
    <property type="protein sequence ID" value="AYK28745.1"/>
    <property type="molecule type" value="Genomic_DNA"/>
</dbReference>
<evidence type="ECO:0000256" key="3">
    <source>
        <dbReference type="ARBA" id="ARBA00023274"/>
    </source>
</evidence>
<dbReference type="RefSeq" id="YP_009049384.1">
    <property type="nucleotide sequence ID" value="NC_024613.1"/>
</dbReference>
<dbReference type="EMBL" id="MG770606">
    <property type="protein sequence ID" value="QKJ82042.1"/>
    <property type="molecule type" value="Genomic_DNA"/>
</dbReference>
<evidence type="ECO:0000256" key="2">
    <source>
        <dbReference type="ARBA" id="ARBA00022980"/>
    </source>
</evidence>
<proteinExistence type="inferred from homology"/>
<dbReference type="AlphaFoldDB" id="A0A068LIS9"/>
<evidence type="ECO:0000313" key="7">
    <source>
        <dbReference type="EMBL" id="AYK28745.1"/>
    </source>
</evidence>
<keyword evidence="2 4" id="KW-0689">Ribosomal protein</keyword>
<dbReference type="SUPFAM" id="SSF56047">
    <property type="entry name" value="Ribosomal protein S8"/>
    <property type="match status" value="1"/>
</dbReference>
<dbReference type="GO" id="GO:0006412">
    <property type="term" value="P:translation"/>
    <property type="evidence" value="ECO:0007669"/>
    <property type="project" value="InterPro"/>
</dbReference>
<dbReference type="Gene3D" id="3.30.1490.10">
    <property type="match status" value="1"/>
</dbReference>
<sequence>MLSKIFNKLRNSLSVYHFSTSFKEVGFCVKILDLLWKENLIRGYTKKNGLITVLLRYSDGSPICCRLTIVSRPRDRLYLSSLDLCRLSSDFGVLIVSTPKGIMTAESAIRKGDGGEILVYAS</sequence>
<dbReference type="GO" id="GO:0003735">
    <property type="term" value="F:structural constituent of ribosome"/>
    <property type="evidence" value="ECO:0007669"/>
    <property type="project" value="InterPro"/>
</dbReference>
<evidence type="ECO:0000313" key="5">
    <source>
        <dbReference type="EMBL" id="AIE46180.1"/>
    </source>
</evidence>
<protein>
    <submittedName>
        <fullName evidence="5">Ribosomal protein S8</fullName>
    </submittedName>
</protein>
<dbReference type="GO" id="GO:0005840">
    <property type="term" value="C:ribosome"/>
    <property type="evidence" value="ECO:0007669"/>
    <property type="project" value="UniProtKB-KW"/>
</dbReference>
<organism evidence="5">
    <name type="scientific">Sargassum horneri</name>
    <dbReference type="NCBI Taxonomy" id="74089"/>
    <lineage>
        <taxon>Eukaryota</taxon>
        <taxon>Sar</taxon>
        <taxon>Stramenopiles</taxon>
        <taxon>Ochrophyta</taxon>
        <taxon>PX clade</taxon>
        <taxon>Phaeophyceae</taxon>
        <taxon>Fucales</taxon>
        <taxon>Sargassaceae</taxon>
        <taxon>Sargassum</taxon>
    </lineage>
</organism>
<accession>A0A068LIS9</accession>
<dbReference type="GO" id="GO:1990904">
    <property type="term" value="C:ribonucleoprotein complex"/>
    <property type="evidence" value="ECO:0007669"/>
    <property type="project" value="UniProtKB-KW"/>
</dbReference>
<reference evidence="5" key="1">
    <citation type="journal article" date="2014" name="J. Appl. Phycol.">
        <title>Complete mitochondrial genome of the brown alga Sargassum horneri (Sargassaceae, Phaeophyceae): genome organization and phylogenetic analyses.</title>
        <authorList>
            <person name="Liu F."/>
            <person name="Pang S."/>
            <person name="Li X."/>
            <person name="Li J."/>
        </authorList>
    </citation>
    <scope>NUCLEOTIDE SEQUENCE</scope>
</reference>
<geneLocation type="mitochondrion" evidence="5"/>